<dbReference type="Proteomes" id="UP000195877">
    <property type="component" value="Chromosome 1"/>
</dbReference>
<organism evidence="2 4">
    <name type="scientific">Xanthomonas fragariae</name>
    <dbReference type="NCBI Taxonomy" id="48664"/>
    <lineage>
        <taxon>Bacteria</taxon>
        <taxon>Pseudomonadati</taxon>
        <taxon>Pseudomonadota</taxon>
        <taxon>Gammaproteobacteria</taxon>
        <taxon>Lysobacterales</taxon>
        <taxon>Lysobacteraceae</taxon>
        <taxon>Xanthomonas</taxon>
    </lineage>
</organism>
<proteinExistence type="predicted"/>
<dbReference type="EMBL" id="LT853882">
    <property type="protein sequence ID" value="SMR00566.1"/>
    <property type="molecule type" value="Genomic_DNA"/>
</dbReference>
<name>A0A1Y6HKP0_9XANT</name>
<sequence length="60" mass="6621">MGAPDAGAFGKTADLRTVGTRWRNCRPIAARPNLREGEAGMAIKHLCRRLCVPPSLARWF</sequence>
<keyword evidence="3" id="KW-1185">Reference proteome</keyword>
<dbReference type="EMBL" id="LT853885">
    <property type="protein sequence ID" value="SMR01983.1"/>
    <property type="molecule type" value="Genomic_DNA"/>
</dbReference>
<evidence type="ECO:0000313" key="3">
    <source>
        <dbReference type="Proteomes" id="UP000195877"/>
    </source>
</evidence>
<accession>A0A1Y6HKP0</accession>
<reference evidence="2 4" key="2">
    <citation type="submission" date="2017-05" db="EMBL/GenBank/DDBJ databases">
        <authorList>
            <person name="Song R."/>
            <person name="Chenine A.L."/>
            <person name="Ruprecht R.M."/>
        </authorList>
    </citation>
    <scope>NUCLEOTIDE SEQUENCE [LARGE SCALE GENOMIC DNA]</scope>
    <source>
        <strain evidence="2">PD5205</strain>
    </source>
</reference>
<gene>
    <name evidence="2" type="ORF">PD5205_00663</name>
    <name evidence="1" type="ORF">PD885_03345</name>
</gene>
<evidence type="ECO:0000313" key="2">
    <source>
        <dbReference type="EMBL" id="SMR01983.1"/>
    </source>
</evidence>
<dbReference type="Proteomes" id="UP000195953">
    <property type="component" value="Chromosome 1"/>
</dbReference>
<protein>
    <submittedName>
        <fullName evidence="2">Uncharacterized protein</fullName>
    </submittedName>
</protein>
<evidence type="ECO:0000313" key="1">
    <source>
        <dbReference type="EMBL" id="SMR00566.1"/>
    </source>
</evidence>
<dbReference type="AlphaFoldDB" id="A0A1Y6HKP0"/>
<evidence type="ECO:0000313" key="4">
    <source>
        <dbReference type="Proteomes" id="UP000195953"/>
    </source>
</evidence>
<reference evidence="1 3" key="1">
    <citation type="submission" date="2017-05" db="EMBL/GenBank/DDBJ databases">
        <authorList>
            <person name="Blom J."/>
        </authorList>
    </citation>
    <scope>NUCLEOTIDE SEQUENCE [LARGE SCALE GENOMIC DNA]</scope>
    <source>
        <strain evidence="1">PD885</strain>
    </source>
</reference>